<dbReference type="EMBL" id="SMAA01000003">
    <property type="protein sequence ID" value="TCS80905.1"/>
    <property type="molecule type" value="Genomic_DNA"/>
</dbReference>
<dbReference type="Proteomes" id="UP000295188">
    <property type="component" value="Unassembled WGS sequence"/>
</dbReference>
<keyword evidence="2" id="KW-1185">Reference proteome</keyword>
<evidence type="ECO:0000313" key="2">
    <source>
        <dbReference type="Proteomes" id="UP000295188"/>
    </source>
</evidence>
<gene>
    <name evidence="1" type="ORF">EDC37_10374</name>
</gene>
<accession>A0A4R3KCT5</accession>
<dbReference type="PANTHER" id="PTHR30336:SF20">
    <property type="entry name" value="DUF218 DOMAIN-CONTAINING PROTEIN"/>
    <property type="match status" value="1"/>
</dbReference>
<sequence>MGKISEENTAKEIIAEYINILGNFCGKRDIKSLTRAELATKYKLAKADVMVLFGGSIMVGGDVLAQAIKNGIAKKYIIVGGIGHTTEKLRQKIHERYPAIMTAGLPEAAIFTEYLRYKYNMQPDFLETESTNCGNNITYLLKLLAKEKIKFNNIIITQDATMQYRMEAVLRKYANSLEIINFAAHHVSVIVKQGELVFAEEVPGMWSMQEYITLLMGEIVRLADTKDGYGPAGKNYIIHVAIPAEVQNAFDELKKFYGTMIRKAEKRYASK</sequence>
<comment type="caution">
    <text evidence="1">The sequence shown here is derived from an EMBL/GenBank/DDBJ whole genome shotgun (WGS) entry which is preliminary data.</text>
</comment>
<dbReference type="Gene3D" id="1.10.3620.10">
    <property type="entry name" value="YdcF like domain"/>
    <property type="match status" value="1"/>
</dbReference>
<dbReference type="Gene3D" id="3.40.50.620">
    <property type="entry name" value="HUPs"/>
    <property type="match status" value="1"/>
</dbReference>
<reference evidence="1 2" key="1">
    <citation type="submission" date="2019-03" db="EMBL/GenBank/DDBJ databases">
        <title>Genomic Encyclopedia of Type Strains, Phase IV (KMG-IV): sequencing the most valuable type-strain genomes for metagenomic binning, comparative biology and taxonomic classification.</title>
        <authorList>
            <person name="Goeker M."/>
        </authorList>
    </citation>
    <scope>NUCLEOTIDE SEQUENCE [LARGE SCALE GENOMIC DNA]</scope>
    <source>
        <strain evidence="1 2">DSM 20467</strain>
    </source>
</reference>
<dbReference type="OrthoDB" id="2216870at2"/>
<dbReference type="PANTHER" id="PTHR30336">
    <property type="entry name" value="INNER MEMBRANE PROTEIN, PROBABLE PERMEASE"/>
    <property type="match status" value="1"/>
</dbReference>
<name>A0A4R3KCT5_9FIRM</name>
<proteinExistence type="predicted"/>
<organism evidence="1 2">
    <name type="scientific">Pectinatus cerevisiiphilus</name>
    <dbReference type="NCBI Taxonomy" id="86956"/>
    <lineage>
        <taxon>Bacteria</taxon>
        <taxon>Bacillati</taxon>
        <taxon>Bacillota</taxon>
        <taxon>Negativicutes</taxon>
        <taxon>Selenomonadales</taxon>
        <taxon>Selenomonadaceae</taxon>
        <taxon>Pectinatus</taxon>
    </lineage>
</organism>
<evidence type="ECO:0000313" key="1">
    <source>
        <dbReference type="EMBL" id="TCS80905.1"/>
    </source>
</evidence>
<dbReference type="GO" id="GO:0005886">
    <property type="term" value="C:plasma membrane"/>
    <property type="evidence" value="ECO:0007669"/>
    <property type="project" value="TreeGrafter"/>
</dbReference>
<dbReference type="RefSeq" id="WP_132547593.1">
    <property type="nucleotide sequence ID" value="NZ_SMAA01000003.1"/>
</dbReference>
<dbReference type="AlphaFoldDB" id="A0A4R3KCT5"/>
<dbReference type="InterPro" id="IPR051599">
    <property type="entry name" value="Cell_Envelope_Assoc"/>
</dbReference>
<dbReference type="InterPro" id="IPR014729">
    <property type="entry name" value="Rossmann-like_a/b/a_fold"/>
</dbReference>
<protein>
    <submittedName>
        <fullName evidence="1">Uncharacterized SAM-binding protein YcdF (DUF218 family)</fullName>
    </submittedName>
</protein>